<dbReference type="InterPro" id="IPR005801">
    <property type="entry name" value="ADC_synthase"/>
</dbReference>
<evidence type="ECO:0000313" key="2">
    <source>
        <dbReference type="EMBL" id="QPZ37016.1"/>
    </source>
</evidence>
<dbReference type="Gene3D" id="3.60.120.10">
    <property type="entry name" value="Anthranilate synthase"/>
    <property type="match status" value="1"/>
</dbReference>
<protein>
    <submittedName>
        <fullName evidence="2">Anthranilate synthase component I family protein</fullName>
    </submittedName>
</protein>
<dbReference type="PANTHER" id="PTHR11236">
    <property type="entry name" value="AMINOBENZOATE/ANTHRANILATE SYNTHASE"/>
    <property type="match status" value="1"/>
</dbReference>
<accession>A0ABX6YE04</accession>
<evidence type="ECO:0000259" key="1">
    <source>
        <dbReference type="Pfam" id="PF00425"/>
    </source>
</evidence>
<dbReference type="PRINTS" id="PR00095">
    <property type="entry name" value="ANTSNTHASEI"/>
</dbReference>
<dbReference type="Proteomes" id="UP000662814">
    <property type="component" value="Chromosome"/>
</dbReference>
<dbReference type="InterPro" id="IPR015890">
    <property type="entry name" value="Chorismate_C"/>
</dbReference>
<sequence length="422" mass="45748">MAGVRQLAATGHVDSGVLYDALVGESRYGFWLTTRSSGGTVCSIGIGDPDSVVDTELRAASRSETANHRFVGGWIGWRGYETESSAWLRVDRYVSVDHSSGDIWAHAPGDEITVWLQEVRQALRMHVPDAHRSMTPERRAARARHSPDEYESMIESALESIRAGDAYQLCLTTRFTVEGSFDPRVVHAEMRRAGAPYTALIRAGERALVASSPEQFLQLTASGNISTSPIKGTRPRGTDAETDSALAMELTTDAKERAENLMIVDLMRNDLSRVCERGSVEVTRLFDLESHAHVHQLVSQVTGRIARGRSAADVVDSTFPAGSMTGAPKERAMELLSALEGAPRGAYSGCFGWIGDDGAVELAMTIRSVVIEAFRAYVGAGGGLTIDSRPDFEIEEVVVKASAPLAALGADVPDAWSRRKRR</sequence>
<name>A0ABX6YE04_9MICO</name>
<feature type="domain" description="Chorismate-utilising enzyme C-terminal" evidence="1">
    <location>
        <begin position="147"/>
        <end position="400"/>
    </location>
</feature>
<dbReference type="Pfam" id="PF00425">
    <property type="entry name" value="Chorismate_bind"/>
    <property type="match status" value="1"/>
</dbReference>
<proteinExistence type="predicted"/>
<organism evidence="2 3">
    <name type="scientific">Paramicrobacterium chengjingii</name>
    <dbReference type="NCBI Taxonomy" id="2769067"/>
    <lineage>
        <taxon>Bacteria</taxon>
        <taxon>Bacillati</taxon>
        <taxon>Actinomycetota</taxon>
        <taxon>Actinomycetes</taxon>
        <taxon>Micrococcales</taxon>
        <taxon>Microbacteriaceae</taxon>
        <taxon>Paramicrobacterium</taxon>
    </lineage>
</organism>
<dbReference type="SUPFAM" id="SSF56322">
    <property type="entry name" value="ADC synthase"/>
    <property type="match status" value="1"/>
</dbReference>
<dbReference type="PANTHER" id="PTHR11236:SF18">
    <property type="entry name" value="AMINODEOXYCHORISMATE SYNTHASE"/>
    <property type="match status" value="1"/>
</dbReference>
<keyword evidence="3" id="KW-1185">Reference proteome</keyword>
<dbReference type="RefSeq" id="WP_166990142.1">
    <property type="nucleotide sequence ID" value="NZ_CP061169.1"/>
</dbReference>
<dbReference type="EMBL" id="CP061169">
    <property type="protein sequence ID" value="QPZ37016.1"/>
    <property type="molecule type" value="Genomic_DNA"/>
</dbReference>
<reference evidence="2 3" key="1">
    <citation type="submission" date="2020-12" db="EMBL/GenBank/DDBJ databases">
        <title>Microbacterium sp. HY060.</title>
        <authorList>
            <person name="Zhou J."/>
        </authorList>
    </citation>
    <scope>NUCLEOTIDE SEQUENCE [LARGE SCALE GENOMIC DNA]</scope>
    <source>
        <strain evidence="2 3">HY60</strain>
    </source>
</reference>
<gene>
    <name evidence="2" type="ORF">HCR76_08965</name>
</gene>
<dbReference type="InterPro" id="IPR019999">
    <property type="entry name" value="Anth_synth_I-like"/>
</dbReference>
<evidence type="ECO:0000313" key="3">
    <source>
        <dbReference type="Proteomes" id="UP000662814"/>
    </source>
</evidence>